<reference evidence="12 13" key="1">
    <citation type="journal article" date="2007" name="Science">
        <title>Sea anemone genome reveals ancestral eumetazoan gene repertoire and genomic organization.</title>
        <authorList>
            <person name="Putnam N.H."/>
            <person name="Srivastava M."/>
            <person name="Hellsten U."/>
            <person name="Dirks B."/>
            <person name="Chapman J."/>
            <person name="Salamov A."/>
            <person name="Terry A."/>
            <person name="Shapiro H."/>
            <person name="Lindquist E."/>
            <person name="Kapitonov V.V."/>
            <person name="Jurka J."/>
            <person name="Genikhovich G."/>
            <person name="Grigoriev I.V."/>
            <person name="Lucas S.M."/>
            <person name="Steele R.E."/>
            <person name="Finnerty J.R."/>
            <person name="Technau U."/>
            <person name="Martindale M.Q."/>
            <person name="Rokhsar D.S."/>
        </authorList>
    </citation>
    <scope>NUCLEOTIDE SEQUENCE [LARGE SCALE GENOMIC DNA]</scope>
    <source>
        <strain evidence="13">CH2 X CH6</strain>
    </source>
</reference>
<evidence type="ECO:0000256" key="7">
    <source>
        <dbReference type="ARBA" id="ARBA00023170"/>
    </source>
</evidence>
<evidence type="ECO:0000256" key="8">
    <source>
        <dbReference type="ARBA" id="ARBA00023180"/>
    </source>
</evidence>
<dbReference type="PANTHER" id="PTHR24246:SF27">
    <property type="entry name" value="ADENOSINE RECEPTOR, ISOFORM A"/>
    <property type="match status" value="1"/>
</dbReference>
<feature type="domain" description="G-protein coupled receptors family 1 profile" evidence="11">
    <location>
        <begin position="5"/>
        <end position="125"/>
    </location>
</feature>
<keyword evidence="13" id="KW-1185">Reference proteome</keyword>
<organism evidence="12 13">
    <name type="scientific">Nematostella vectensis</name>
    <name type="common">Starlet sea anemone</name>
    <dbReference type="NCBI Taxonomy" id="45351"/>
    <lineage>
        <taxon>Eukaryota</taxon>
        <taxon>Metazoa</taxon>
        <taxon>Cnidaria</taxon>
        <taxon>Anthozoa</taxon>
        <taxon>Hexacorallia</taxon>
        <taxon>Actiniaria</taxon>
        <taxon>Edwardsiidae</taxon>
        <taxon>Nematostella</taxon>
    </lineage>
</organism>
<evidence type="ECO:0000256" key="1">
    <source>
        <dbReference type="ARBA" id="ARBA00004651"/>
    </source>
</evidence>
<evidence type="ECO:0000256" key="5">
    <source>
        <dbReference type="ARBA" id="ARBA00023040"/>
    </source>
</evidence>
<feature type="non-terminal residue" evidence="12">
    <location>
        <position position="125"/>
    </location>
</feature>
<keyword evidence="8" id="KW-0325">Glycoprotein</keyword>
<dbReference type="HOGENOM" id="CLU_009579_29_8_1"/>
<dbReference type="Gene3D" id="1.20.1070.10">
    <property type="entry name" value="Rhodopsin 7-helix transmembrane proteins"/>
    <property type="match status" value="1"/>
</dbReference>
<dbReference type="GO" id="GO:0004930">
    <property type="term" value="F:G protein-coupled receptor activity"/>
    <property type="evidence" value="ECO:0007669"/>
    <property type="project" value="UniProtKB-KW"/>
</dbReference>
<keyword evidence="9" id="KW-0807">Transducer</keyword>
<name>A7RYH7_NEMVE</name>
<evidence type="ECO:0000256" key="2">
    <source>
        <dbReference type="ARBA" id="ARBA00022475"/>
    </source>
</evidence>
<feature type="transmembrane region" description="Helical" evidence="10">
    <location>
        <begin position="25"/>
        <end position="52"/>
    </location>
</feature>
<evidence type="ECO:0000256" key="3">
    <source>
        <dbReference type="ARBA" id="ARBA00022692"/>
    </source>
</evidence>
<accession>A7RYH7</accession>
<dbReference type="eggNOG" id="KOG3656">
    <property type="taxonomic scope" value="Eukaryota"/>
</dbReference>
<dbReference type="InterPro" id="IPR017452">
    <property type="entry name" value="GPCR_Rhodpsn_7TM"/>
</dbReference>
<keyword evidence="7" id="KW-0675">Receptor</keyword>
<dbReference type="InterPro" id="IPR000276">
    <property type="entry name" value="GPCR_Rhodpsn"/>
</dbReference>
<comment type="subcellular location">
    <subcellularLocation>
        <location evidence="1">Cell membrane</location>
        <topology evidence="1">Multi-pass membrane protein</topology>
    </subcellularLocation>
</comment>
<dbReference type="PRINTS" id="PR00237">
    <property type="entry name" value="GPCRRHODOPSN"/>
</dbReference>
<evidence type="ECO:0000313" key="13">
    <source>
        <dbReference type="Proteomes" id="UP000001593"/>
    </source>
</evidence>
<dbReference type="EMBL" id="DS469553">
    <property type="protein sequence ID" value="EDO43522.1"/>
    <property type="molecule type" value="Genomic_DNA"/>
</dbReference>
<dbReference type="PhylomeDB" id="A7RYH7"/>
<keyword evidence="4 10" id="KW-1133">Transmembrane helix</keyword>
<evidence type="ECO:0000256" key="6">
    <source>
        <dbReference type="ARBA" id="ARBA00023136"/>
    </source>
</evidence>
<evidence type="ECO:0000313" key="12">
    <source>
        <dbReference type="EMBL" id="EDO43522.1"/>
    </source>
</evidence>
<evidence type="ECO:0000256" key="4">
    <source>
        <dbReference type="ARBA" id="ARBA00022989"/>
    </source>
</evidence>
<dbReference type="SUPFAM" id="SSF81321">
    <property type="entry name" value="Family A G protein-coupled receptor-like"/>
    <property type="match status" value="1"/>
</dbReference>
<keyword evidence="2" id="KW-1003">Cell membrane</keyword>
<dbReference type="AlphaFoldDB" id="A7RYH7"/>
<dbReference type="STRING" id="45351.A7RYH7"/>
<proteinExistence type="predicted"/>
<dbReference type="Pfam" id="PF00001">
    <property type="entry name" value="7tm_1"/>
    <property type="match status" value="1"/>
</dbReference>
<sequence>VAMVGNGLVIVAVARTTALRRVSMFFVASLAASDFILGFVMNSIYFLYLFFYEHHEDVLPDQFYVKLIKAENYFWVQTVASTTFNLCAVSIDRLVAIVRPLIYQQVMTEKRCCVAITFIWCFSAI</sequence>
<protein>
    <recommendedName>
        <fullName evidence="11">G-protein coupled receptors family 1 profile domain-containing protein</fullName>
    </recommendedName>
</protein>
<dbReference type="GO" id="GO:0005886">
    <property type="term" value="C:plasma membrane"/>
    <property type="evidence" value="ECO:0007669"/>
    <property type="project" value="UniProtKB-SubCell"/>
</dbReference>
<feature type="transmembrane region" description="Helical" evidence="10">
    <location>
        <begin position="72"/>
        <end position="91"/>
    </location>
</feature>
<evidence type="ECO:0000256" key="9">
    <source>
        <dbReference type="ARBA" id="ARBA00023224"/>
    </source>
</evidence>
<gene>
    <name evidence="12" type="ORF">NEMVEDRAFT_v1g66101</name>
</gene>
<dbReference type="InParanoid" id="A7RYH7"/>
<keyword evidence="6 10" id="KW-0472">Membrane</keyword>
<feature type="non-terminal residue" evidence="12">
    <location>
        <position position="1"/>
    </location>
</feature>
<evidence type="ECO:0000259" key="11">
    <source>
        <dbReference type="PROSITE" id="PS50262"/>
    </source>
</evidence>
<keyword evidence="5" id="KW-0297">G-protein coupled receptor</keyword>
<dbReference type="PROSITE" id="PS50262">
    <property type="entry name" value="G_PROTEIN_RECEP_F1_2"/>
    <property type="match status" value="1"/>
</dbReference>
<dbReference type="PANTHER" id="PTHR24246">
    <property type="entry name" value="OLFACTORY RECEPTOR AND ADENOSINE RECEPTOR"/>
    <property type="match status" value="1"/>
</dbReference>
<keyword evidence="3 10" id="KW-0812">Transmembrane</keyword>
<dbReference type="Proteomes" id="UP000001593">
    <property type="component" value="Unassembled WGS sequence"/>
</dbReference>
<evidence type="ECO:0000256" key="10">
    <source>
        <dbReference type="SAM" id="Phobius"/>
    </source>
</evidence>